<reference evidence="2 3" key="1">
    <citation type="submission" date="2012-02" db="EMBL/GenBank/DDBJ databases">
        <title>Complete genome sequence of Phycisphaera mikurensis NBRC 102666.</title>
        <authorList>
            <person name="Ankai A."/>
            <person name="Hosoyama A."/>
            <person name="Terui Y."/>
            <person name="Sekine M."/>
            <person name="Fukai R."/>
            <person name="Kato Y."/>
            <person name="Nakamura S."/>
            <person name="Yamada-Narita S."/>
            <person name="Kawakoshi A."/>
            <person name="Fukunaga Y."/>
            <person name="Yamazaki S."/>
            <person name="Fujita N."/>
        </authorList>
    </citation>
    <scope>NUCLEOTIDE SEQUENCE [LARGE SCALE GENOMIC DNA]</scope>
    <source>
        <strain evidence="3">NBRC 102666 / KCTC 22515 / FYK2301M01</strain>
    </source>
</reference>
<evidence type="ECO:0000313" key="2">
    <source>
        <dbReference type="EMBL" id="BAM03867.1"/>
    </source>
</evidence>
<sequence length="51" mass="5816">MRFAHHEPEELEVGHERWSPRMGRVGKIFAWAILAMIGLGVLAMIWMILAG</sequence>
<keyword evidence="1" id="KW-1133">Transmembrane helix</keyword>
<keyword evidence="1" id="KW-0812">Transmembrane</keyword>
<name>I0IF29_PHYMF</name>
<dbReference type="STRING" id="1142394.PSMK_17080"/>
<dbReference type="EMBL" id="AP012338">
    <property type="protein sequence ID" value="BAM03867.1"/>
    <property type="molecule type" value="Genomic_DNA"/>
</dbReference>
<feature type="transmembrane region" description="Helical" evidence="1">
    <location>
        <begin position="28"/>
        <end position="49"/>
    </location>
</feature>
<proteinExistence type="predicted"/>
<protein>
    <submittedName>
        <fullName evidence="2">Uncharacterized protein</fullName>
    </submittedName>
</protein>
<dbReference type="AlphaFoldDB" id="I0IF29"/>
<evidence type="ECO:0000313" key="3">
    <source>
        <dbReference type="Proteomes" id="UP000007881"/>
    </source>
</evidence>
<dbReference type="HOGENOM" id="CLU_3102040_0_0_0"/>
<evidence type="ECO:0000256" key="1">
    <source>
        <dbReference type="SAM" id="Phobius"/>
    </source>
</evidence>
<dbReference type="RefSeq" id="WP_014437085.1">
    <property type="nucleotide sequence ID" value="NC_017080.1"/>
</dbReference>
<dbReference type="Proteomes" id="UP000007881">
    <property type="component" value="Chromosome"/>
</dbReference>
<gene>
    <name evidence="2" type="ordered locus">PSMK_17080</name>
</gene>
<organism evidence="2 3">
    <name type="scientific">Phycisphaera mikurensis (strain NBRC 102666 / KCTC 22515 / FYK2301M01)</name>
    <dbReference type="NCBI Taxonomy" id="1142394"/>
    <lineage>
        <taxon>Bacteria</taxon>
        <taxon>Pseudomonadati</taxon>
        <taxon>Planctomycetota</taxon>
        <taxon>Phycisphaerae</taxon>
        <taxon>Phycisphaerales</taxon>
        <taxon>Phycisphaeraceae</taxon>
        <taxon>Phycisphaera</taxon>
    </lineage>
</organism>
<keyword evidence="3" id="KW-1185">Reference proteome</keyword>
<keyword evidence="1" id="KW-0472">Membrane</keyword>
<dbReference type="KEGG" id="phm:PSMK_17080"/>
<accession>I0IF29</accession>